<dbReference type="AlphaFoldDB" id="M1E080"/>
<proteinExistence type="predicted"/>
<dbReference type="HOGENOM" id="CLU_1306729_0_0_1"/>
<organism evidence="2 3">
    <name type="scientific">Solanum tuberosum</name>
    <name type="common">Potato</name>
    <dbReference type="NCBI Taxonomy" id="4113"/>
    <lineage>
        <taxon>Eukaryota</taxon>
        <taxon>Viridiplantae</taxon>
        <taxon>Streptophyta</taxon>
        <taxon>Embryophyta</taxon>
        <taxon>Tracheophyta</taxon>
        <taxon>Spermatophyta</taxon>
        <taxon>Magnoliopsida</taxon>
        <taxon>eudicotyledons</taxon>
        <taxon>Gunneridae</taxon>
        <taxon>Pentapetalae</taxon>
        <taxon>asterids</taxon>
        <taxon>lamiids</taxon>
        <taxon>Solanales</taxon>
        <taxon>Solanaceae</taxon>
        <taxon>Solanoideae</taxon>
        <taxon>Solaneae</taxon>
        <taxon>Solanum</taxon>
    </lineage>
</organism>
<dbReference type="PaxDb" id="4113-PGSC0003DMT400097251"/>
<evidence type="ECO:0000313" key="3">
    <source>
        <dbReference type="Proteomes" id="UP000011115"/>
    </source>
</evidence>
<reference evidence="3" key="1">
    <citation type="journal article" date="2011" name="Nature">
        <title>Genome sequence and analysis of the tuber crop potato.</title>
        <authorList>
            <consortium name="The Potato Genome Sequencing Consortium"/>
        </authorList>
    </citation>
    <scope>NUCLEOTIDE SEQUENCE [LARGE SCALE GENOMIC DNA]</scope>
    <source>
        <strain evidence="3">cv. DM1-3 516 R44</strain>
    </source>
</reference>
<accession>M1E080</accession>
<feature type="domain" description="Putative plant transposon protein" evidence="1">
    <location>
        <begin position="2"/>
        <end position="162"/>
    </location>
</feature>
<dbReference type="Gramene" id="PGSC0003DMT400097251">
    <property type="protein sequence ID" value="PGSC0003DMT400097251"/>
    <property type="gene ID" value="PGSC0003DMG400046822"/>
</dbReference>
<keyword evidence="3" id="KW-1185">Reference proteome</keyword>
<sequence>MARDPGTYSGDIVREFYSSYATTLRGSISNRSKPMDQDPLTSNVVRGCPVDLSHATINRFLYGLTTGHPWSLNTAEFEYRWDVVRNSAFQRNAEQREVVILWLAKYIAADGERAEVSPTKADNQLTWDKAIMVASLVAGVEIDFARMLLAEIHERTFKTSTTHERTFTTPFIYKRSTMFQFLWHMLSYAKHYPPVKVEVEPVGLEDGSSFN</sequence>
<evidence type="ECO:0000259" key="1">
    <source>
        <dbReference type="Pfam" id="PF20167"/>
    </source>
</evidence>
<name>M1E080_SOLTU</name>
<protein>
    <submittedName>
        <fullName evidence="2">Integrase core domain containing protein</fullName>
    </submittedName>
</protein>
<dbReference type="Proteomes" id="UP000011115">
    <property type="component" value="Unassembled WGS sequence"/>
</dbReference>
<dbReference type="InParanoid" id="M1E080"/>
<dbReference type="InterPro" id="IPR046796">
    <property type="entry name" value="Transposase_32_dom"/>
</dbReference>
<reference evidence="2" key="2">
    <citation type="submission" date="2015-06" db="UniProtKB">
        <authorList>
            <consortium name="EnsemblPlants"/>
        </authorList>
    </citation>
    <scope>IDENTIFICATION</scope>
    <source>
        <strain evidence="2">DM1-3 516 R44</strain>
    </source>
</reference>
<dbReference type="EnsemblPlants" id="PGSC0003DMT400097251">
    <property type="protein sequence ID" value="PGSC0003DMT400097251"/>
    <property type="gene ID" value="PGSC0003DMG400046822"/>
</dbReference>
<dbReference type="Pfam" id="PF20167">
    <property type="entry name" value="Transposase_32"/>
    <property type="match status" value="1"/>
</dbReference>
<evidence type="ECO:0000313" key="2">
    <source>
        <dbReference type="EnsemblPlants" id="PGSC0003DMT400097251"/>
    </source>
</evidence>